<evidence type="ECO:0000259" key="5">
    <source>
        <dbReference type="SMART" id="SM00478"/>
    </source>
</evidence>
<keyword evidence="3" id="KW-0227">DNA damage</keyword>
<dbReference type="InterPro" id="IPR010316">
    <property type="entry name" value="AlkA_N"/>
</dbReference>
<evidence type="ECO:0000313" key="8">
    <source>
        <dbReference type="Proteomes" id="UP001055101"/>
    </source>
</evidence>
<dbReference type="Pfam" id="PF06029">
    <property type="entry name" value="AlkA_N"/>
    <property type="match status" value="1"/>
</dbReference>
<dbReference type="Proteomes" id="UP001055101">
    <property type="component" value="Unassembled WGS sequence"/>
</dbReference>
<dbReference type="Gene3D" id="3.30.310.20">
    <property type="entry name" value="DNA-3-methyladenine glycosylase AlkA, N-terminal domain"/>
    <property type="match status" value="1"/>
</dbReference>
<gene>
    <name evidence="7" type="primary">alkA</name>
    <name evidence="7" type="ORF">EKPJFOCH_3559</name>
</gene>
<dbReference type="InterPro" id="IPR051912">
    <property type="entry name" value="Alkylbase_DNA_Glycosylase/TA"/>
</dbReference>
<evidence type="ECO:0000256" key="1">
    <source>
        <dbReference type="ARBA" id="ARBA00000086"/>
    </source>
</evidence>
<evidence type="ECO:0000313" key="7">
    <source>
        <dbReference type="EMBL" id="GJE57049.1"/>
    </source>
</evidence>
<dbReference type="Gene3D" id="1.10.1670.10">
    <property type="entry name" value="Helix-hairpin-Helix base-excision DNA repair enzymes (C-terminal)"/>
    <property type="match status" value="1"/>
</dbReference>
<dbReference type="InterPro" id="IPR011257">
    <property type="entry name" value="DNA_glycosylase"/>
</dbReference>
<keyword evidence="8" id="KW-1185">Reference proteome</keyword>
<evidence type="ECO:0000256" key="3">
    <source>
        <dbReference type="ARBA" id="ARBA00022763"/>
    </source>
</evidence>
<dbReference type="InterPro" id="IPR037046">
    <property type="entry name" value="AlkA_N_sf"/>
</dbReference>
<feature type="domain" description="DNA-3-methyladenine glycosylase AlkA N-terminal" evidence="6">
    <location>
        <begin position="1"/>
        <end position="69"/>
    </location>
</feature>
<evidence type="ECO:0000256" key="2">
    <source>
        <dbReference type="ARBA" id="ARBA00012000"/>
    </source>
</evidence>
<reference evidence="7" key="1">
    <citation type="journal article" date="2021" name="Front. Microbiol.">
        <title>Comprehensive Comparative Genomics and Phenotyping of Methylobacterium Species.</title>
        <authorList>
            <person name="Alessa O."/>
            <person name="Ogura Y."/>
            <person name="Fujitani Y."/>
            <person name="Takami H."/>
            <person name="Hayashi T."/>
            <person name="Sahin N."/>
            <person name="Tani A."/>
        </authorList>
    </citation>
    <scope>NUCLEOTIDE SEQUENCE</scope>
    <source>
        <strain evidence="7">DSM 23674</strain>
    </source>
</reference>
<dbReference type="SUPFAM" id="SSF48150">
    <property type="entry name" value="DNA-glycosylase"/>
    <property type="match status" value="1"/>
</dbReference>
<protein>
    <recommendedName>
        <fullName evidence="2">DNA-3-methyladenine glycosylase II</fullName>
        <ecNumber evidence="2">3.2.2.21</ecNumber>
    </recommendedName>
</protein>
<dbReference type="SMART" id="SM01009">
    <property type="entry name" value="AlkA_N"/>
    <property type="match status" value="1"/>
</dbReference>
<dbReference type="PANTHER" id="PTHR43003">
    <property type="entry name" value="DNA-3-METHYLADENINE GLYCOSYLASE"/>
    <property type="match status" value="1"/>
</dbReference>
<dbReference type="CDD" id="cd00056">
    <property type="entry name" value="ENDO3c"/>
    <property type="match status" value="1"/>
</dbReference>
<keyword evidence="4" id="KW-0234">DNA repair</keyword>
<dbReference type="Gene3D" id="1.10.340.30">
    <property type="entry name" value="Hypothetical protein, domain 2"/>
    <property type="match status" value="1"/>
</dbReference>
<evidence type="ECO:0000259" key="6">
    <source>
        <dbReference type="SMART" id="SM01009"/>
    </source>
</evidence>
<reference evidence="7" key="2">
    <citation type="submission" date="2021-08" db="EMBL/GenBank/DDBJ databases">
        <authorList>
            <person name="Tani A."/>
            <person name="Ola A."/>
            <person name="Ogura Y."/>
            <person name="Katsura K."/>
            <person name="Hayashi T."/>
        </authorList>
    </citation>
    <scope>NUCLEOTIDE SEQUENCE</scope>
    <source>
        <strain evidence="7">DSM 23674</strain>
    </source>
</reference>
<accession>A0ABQ4TRN0</accession>
<dbReference type="SMART" id="SM00478">
    <property type="entry name" value="ENDO3c"/>
    <property type="match status" value="1"/>
</dbReference>
<organism evidence="7 8">
    <name type="scientific">Methylobacterium thuringiense</name>
    <dbReference type="NCBI Taxonomy" id="1003091"/>
    <lineage>
        <taxon>Bacteria</taxon>
        <taxon>Pseudomonadati</taxon>
        <taxon>Pseudomonadota</taxon>
        <taxon>Alphaproteobacteria</taxon>
        <taxon>Hyphomicrobiales</taxon>
        <taxon>Methylobacteriaceae</taxon>
        <taxon>Methylobacterium</taxon>
    </lineage>
</organism>
<dbReference type="InterPro" id="IPR023170">
    <property type="entry name" value="HhH_base_excis_C"/>
</dbReference>
<dbReference type="SUPFAM" id="SSF55945">
    <property type="entry name" value="TATA-box binding protein-like"/>
    <property type="match status" value="1"/>
</dbReference>
<dbReference type="PANTHER" id="PTHR43003:SF13">
    <property type="entry name" value="DNA-3-METHYLADENINE GLYCOSYLASE 2"/>
    <property type="match status" value="1"/>
</dbReference>
<dbReference type="EC" id="3.2.2.21" evidence="2"/>
<sequence length="247" mass="26053">MTPSADGEALAAEIRFPDTDERPAILVRLRHLFDCDADPHAIAVRLEADPAVAALVAARPGLRVPGAWDGFELAVRGILGQQVSVTAATRLAGKLVAAFGAPLPGQGAFGLTHVFPSPEALVEADVSRVLNMPRARGAAIRAVAAAVIAEPDLFGVGQGLEAAVARLKSLRGIGDWTAHYIAMRALKEADALPAGDIGLMRALDAGSGRPTPRELLARAEVWRPYRAYAAMHLWARDAEREAAKVGR</sequence>
<name>A0ABQ4TRN0_9HYPH</name>
<evidence type="ECO:0000256" key="4">
    <source>
        <dbReference type="ARBA" id="ARBA00023204"/>
    </source>
</evidence>
<comment type="catalytic activity">
    <reaction evidence="1">
        <text>Hydrolysis of alkylated DNA, releasing 3-methyladenine, 3-methylguanine, 7-methylguanine and 7-methyladenine.</text>
        <dbReference type="EC" id="3.2.2.21"/>
    </reaction>
</comment>
<dbReference type="EMBL" id="BPRA01000016">
    <property type="protein sequence ID" value="GJE57049.1"/>
    <property type="molecule type" value="Genomic_DNA"/>
</dbReference>
<dbReference type="Pfam" id="PF00730">
    <property type="entry name" value="HhH-GPD"/>
    <property type="match status" value="1"/>
</dbReference>
<dbReference type="InterPro" id="IPR003265">
    <property type="entry name" value="HhH-GPD_domain"/>
</dbReference>
<proteinExistence type="predicted"/>
<feature type="domain" description="HhH-GPD" evidence="5">
    <location>
        <begin position="79"/>
        <end position="238"/>
    </location>
</feature>
<comment type="caution">
    <text evidence="7">The sequence shown here is derived from an EMBL/GenBank/DDBJ whole genome shotgun (WGS) entry which is preliminary data.</text>
</comment>